<evidence type="ECO:0000259" key="1">
    <source>
        <dbReference type="PROSITE" id="PS50943"/>
    </source>
</evidence>
<dbReference type="InterPro" id="IPR001387">
    <property type="entry name" value="Cro/C1-type_HTH"/>
</dbReference>
<dbReference type="Pfam" id="PF01381">
    <property type="entry name" value="HTH_3"/>
    <property type="match status" value="1"/>
</dbReference>
<protein>
    <submittedName>
        <fullName evidence="2">Helix-turn-helix transcriptional regulator</fullName>
    </submittedName>
</protein>
<evidence type="ECO:0000313" key="3">
    <source>
        <dbReference type="Proteomes" id="UP001618531"/>
    </source>
</evidence>
<dbReference type="SUPFAM" id="SSF47413">
    <property type="entry name" value="lambda repressor-like DNA-binding domains"/>
    <property type="match status" value="1"/>
</dbReference>
<keyword evidence="3" id="KW-1185">Reference proteome</keyword>
<dbReference type="SMART" id="SM00530">
    <property type="entry name" value="HTH_XRE"/>
    <property type="match status" value="1"/>
</dbReference>
<gene>
    <name evidence="2" type="ORF">ACINKY_21635</name>
</gene>
<reference evidence="2 3" key="1">
    <citation type="submission" date="2024-11" db="EMBL/GenBank/DDBJ databases">
        <title>Identification and Characterization of a Novel Fosfomycin Bacillithiol Transferase FosB8 in Paenibacillus illinoisensis.</title>
        <authorList>
            <person name="Lu W."/>
        </authorList>
    </citation>
    <scope>NUCLEOTIDE SEQUENCE [LARGE SCALE GENOMIC DNA]</scope>
    <source>
        <strain evidence="2 3">WP77</strain>
    </source>
</reference>
<dbReference type="PROSITE" id="PS50943">
    <property type="entry name" value="HTH_CROC1"/>
    <property type="match status" value="1"/>
</dbReference>
<dbReference type="InterPro" id="IPR010982">
    <property type="entry name" value="Lambda_DNA-bd_dom_sf"/>
</dbReference>
<evidence type="ECO:0000313" key="2">
    <source>
        <dbReference type="EMBL" id="MFK0524806.1"/>
    </source>
</evidence>
<dbReference type="EMBL" id="JBIYSL010000005">
    <property type="protein sequence ID" value="MFK0524806.1"/>
    <property type="molecule type" value="Genomic_DNA"/>
</dbReference>
<feature type="domain" description="HTH cro/C1-type" evidence="1">
    <location>
        <begin position="5"/>
        <end position="59"/>
    </location>
</feature>
<dbReference type="Gene3D" id="1.10.260.40">
    <property type="entry name" value="lambda repressor-like DNA-binding domains"/>
    <property type="match status" value="1"/>
</dbReference>
<comment type="caution">
    <text evidence="2">The sequence shown here is derived from an EMBL/GenBank/DDBJ whole genome shotgun (WGS) entry which is preliminary data.</text>
</comment>
<organism evidence="2 3">
    <name type="scientific">Paenibacillus illinoisensis</name>
    <dbReference type="NCBI Taxonomy" id="59845"/>
    <lineage>
        <taxon>Bacteria</taxon>
        <taxon>Bacillati</taxon>
        <taxon>Bacillota</taxon>
        <taxon>Bacilli</taxon>
        <taxon>Bacillales</taxon>
        <taxon>Paenibacillaceae</taxon>
        <taxon>Paenibacillus</taxon>
    </lineage>
</organism>
<accession>A0ABW8HYN6</accession>
<dbReference type="RefSeq" id="WP_337033255.1">
    <property type="nucleotide sequence ID" value="NZ_JBBCLN010000004.1"/>
</dbReference>
<proteinExistence type="predicted"/>
<dbReference type="Proteomes" id="UP001618531">
    <property type="component" value="Unassembled WGS sequence"/>
</dbReference>
<sequence>MTFTLKQARLLSGFTQAQVARELDVHRHTYIKWERNADAMPIGKAKQASELFGKGVDEIFFTHESTLSR</sequence>
<name>A0ABW8HYN6_9BACL</name>
<dbReference type="CDD" id="cd00093">
    <property type="entry name" value="HTH_XRE"/>
    <property type="match status" value="1"/>
</dbReference>